<protein>
    <submittedName>
        <fullName evidence="1">Protein rexA</fullName>
    </submittedName>
</protein>
<name>A0AAE2ZF28_PRORE</name>
<sequence>MRVSFWAYYAQDHKTKTKRKIDLSSILDGEIIKKSNHSLQCGDYYIYMHGIDTKTILFTKTNDSDLINKINKTNNSIRDIRDSLAEDELLGFPSFLFINDGIIGFASSFLGPKIRELPEFIKGKKLLSESEELILEPLMRGVTKADALNMSFIGRTTLRIESGKSLTKTILRSVGVASVSDELLDGIEIILKPKRAKDIKGMTKEIISSSYGEVDGISIKAKETAADLLTEYYLDGKGHVGCNLPKKASNAEIANEIYTAFARMKPTILESYEHIKNELLS</sequence>
<accession>A0AAE2ZF28</accession>
<dbReference type="InterPro" id="IPR031894">
    <property type="entry name" value="RexA"/>
</dbReference>
<dbReference type="Pfam" id="PF15969">
    <property type="entry name" value="RexA"/>
    <property type="match status" value="1"/>
</dbReference>
<reference evidence="1" key="1">
    <citation type="submission" date="2021-07" db="EMBL/GenBank/DDBJ databases">
        <authorList>
            <person name="Stanton E."/>
        </authorList>
    </citation>
    <scope>NUCLEOTIDE SEQUENCE</scope>
    <source>
        <strain evidence="1">2021EL-01139</strain>
    </source>
</reference>
<evidence type="ECO:0000313" key="1">
    <source>
        <dbReference type="EMBL" id="MBW3118872.1"/>
    </source>
</evidence>
<comment type="caution">
    <text evidence="1">The sequence shown here is derived from an EMBL/GenBank/DDBJ whole genome shotgun (WGS) entry which is preliminary data.</text>
</comment>
<gene>
    <name evidence="1" type="ORF">KYI77_20750</name>
</gene>
<dbReference type="EMBL" id="JAHWLI010000116">
    <property type="protein sequence ID" value="MBW3118872.1"/>
    <property type="molecule type" value="Genomic_DNA"/>
</dbReference>
<dbReference type="Proteomes" id="UP001155882">
    <property type="component" value="Unassembled WGS sequence"/>
</dbReference>
<dbReference type="AlphaFoldDB" id="A0AAE2ZF28"/>
<evidence type="ECO:0000313" key="2">
    <source>
        <dbReference type="Proteomes" id="UP001155882"/>
    </source>
</evidence>
<proteinExistence type="predicted"/>
<organism evidence="1 2">
    <name type="scientific">Providencia rettgeri</name>
    <dbReference type="NCBI Taxonomy" id="587"/>
    <lineage>
        <taxon>Bacteria</taxon>
        <taxon>Pseudomonadati</taxon>
        <taxon>Pseudomonadota</taxon>
        <taxon>Gammaproteobacteria</taxon>
        <taxon>Enterobacterales</taxon>
        <taxon>Morganellaceae</taxon>
        <taxon>Providencia</taxon>
    </lineage>
</organism>
<dbReference type="RefSeq" id="WP_165881081.1">
    <property type="nucleotide sequence ID" value="NZ_JAAOIA010000067.1"/>
</dbReference>